<keyword evidence="1" id="KW-0472">Membrane</keyword>
<sequence length="119" mass="13491">MQVGKIASRCLKVKRDDRPTMKEVAMEIEGLRVLERHPGGGLGENETSSKDNEYISSFESSHTITNVRYSFTSGGKTSEGEHGDVIYVIEWWEMMTICSLFSLSLNLVFCMLYFVNVKL</sequence>
<dbReference type="Proteomes" id="UP001152484">
    <property type="component" value="Unassembled WGS sequence"/>
</dbReference>
<protein>
    <submittedName>
        <fullName evidence="2">Uncharacterized protein</fullName>
    </submittedName>
</protein>
<dbReference type="EMBL" id="CAMAPE010000010">
    <property type="protein sequence ID" value="CAH9078556.1"/>
    <property type="molecule type" value="Genomic_DNA"/>
</dbReference>
<accession>A0A9P1E4L7</accession>
<feature type="transmembrane region" description="Helical" evidence="1">
    <location>
        <begin position="94"/>
        <end position="115"/>
    </location>
</feature>
<name>A0A9P1E4L7_CUSEU</name>
<dbReference type="OrthoDB" id="1000870at2759"/>
<gene>
    <name evidence="2" type="ORF">CEURO_LOCUS6805</name>
</gene>
<keyword evidence="1" id="KW-1133">Transmembrane helix</keyword>
<comment type="caution">
    <text evidence="2">The sequence shown here is derived from an EMBL/GenBank/DDBJ whole genome shotgun (WGS) entry which is preliminary data.</text>
</comment>
<evidence type="ECO:0000256" key="1">
    <source>
        <dbReference type="SAM" id="Phobius"/>
    </source>
</evidence>
<evidence type="ECO:0000313" key="3">
    <source>
        <dbReference type="Proteomes" id="UP001152484"/>
    </source>
</evidence>
<proteinExistence type="predicted"/>
<dbReference type="AlphaFoldDB" id="A0A9P1E4L7"/>
<keyword evidence="3" id="KW-1185">Reference proteome</keyword>
<organism evidence="2 3">
    <name type="scientific">Cuscuta europaea</name>
    <name type="common">European dodder</name>
    <dbReference type="NCBI Taxonomy" id="41803"/>
    <lineage>
        <taxon>Eukaryota</taxon>
        <taxon>Viridiplantae</taxon>
        <taxon>Streptophyta</taxon>
        <taxon>Embryophyta</taxon>
        <taxon>Tracheophyta</taxon>
        <taxon>Spermatophyta</taxon>
        <taxon>Magnoliopsida</taxon>
        <taxon>eudicotyledons</taxon>
        <taxon>Gunneridae</taxon>
        <taxon>Pentapetalae</taxon>
        <taxon>asterids</taxon>
        <taxon>lamiids</taxon>
        <taxon>Solanales</taxon>
        <taxon>Convolvulaceae</taxon>
        <taxon>Cuscuteae</taxon>
        <taxon>Cuscuta</taxon>
        <taxon>Cuscuta subgen. Cuscuta</taxon>
    </lineage>
</organism>
<reference evidence="2" key="1">
    <citation type="submission" date="2022-07" db="EMBL/GenBank/DDBJ databases">
        <authorList>
            <person name="Macas J."/>
            <person name="Novak P."/>
            <person name="Neumann P."/>
        </authorList>
    </citation>
    <scope>NUCLEOTIDE SEQUENCE</scope>
</reference>
<evidence type="ECO:0000313" key="2">
    <source>
        <dbReference type="EMBL" id="CAH9078556.1"/>
    </source>
</evidence>
<keyword evidence="1" id="KW-0812">Transmembrane</keyword>